<dbReference type="InterPro" id="IPR011765">
    <property type="entry name" value="Pept_M16_N"/>
</dbReference>
<evidence type="ECO:0000259" key="4">
    <source>
        <dbReference type="Pfam" id="PF05193"/>
    </source>
</evidence>
<dbReference type="Pfam" id="PF00675">
    <property type="entry name" value="Peptidase_M16"/>
    <property type="match status" value="1"/>
</dbReference>
<dbReference type="InterPro" id="IPR007863">
    <property type="entry name" value="Peptidase_M16_C"/>
</dbReference>
<evidence type="ECO:0000313" key="6">
    <source>
        <dbReference type="Proteomes" id="UP000179106"/>
    </source>
</evidence>
<comment type="caution">
    <text evidence="5">The sequence shown here is derived from an EMBL/GenBank/DDBJ whole genome shotgun (WGS) entry which is preliminary data.</text>
</comment>
<dbReference type="Gene3D" id="3.30.830.10">
    <property type="entry name" value="Metalloenzyme, LuxS/M16 peptidase-like"/>
    <property type="match status" value="2"/>
</dbReference>
<evidence type="ECO:0008006" key="7">
    <source>
        <dbReference type="Google" id="ProtNLM"/>
    </source>
</evidence>
<evidence type="ECO:0000259" key="3">
    <source>
        <dbReference type="Pfam" id="PF00675"/>
    </source>
</evidence>
<dbReference type="STRING" id="1802126.A3B25_02270"/>
<comment type="similarity">
    <text evidence="1 2">Belongs to the peptidase M16 family.</text>
</comment>
<dbReference type="InterPro" id="IPR011249">
    <property type="entry name" value="Metalloenz_LuxS/M16"/>
</dbReference>
<dbReference type="GO" id="GO:0004222">
    <property type="term" value="F:metalloendopeptidase activity"/>
    <property type="evidence" value="ECO:0007669"/>
    <property type="project" value="InterPro"/>
</dbReference>
<evidence type="ECO:0000313" key="5">
    <source>
        <dbReference type="EMBL" id="OGZ53490.1"/>
    </source>
</evidence>
<dbReference type="GO" id="GO:0006508">
    <property type="term" value="P:proteolysis"/>
    <property type="evidence" value="ECO:0007669"/>
    <property type="project" value="InterPro"/>
</dbReference>
<dbReference type="Pfam" id="PF05193">
    <property type="entry name" value="Peptidase_M16_C"/>
    <property type="match status" value="1"/>
</dbReference>
<dbReference type="PANTHER" id="PTHR11851:SF49">
    <property type="entry name" value="MITOCHONDRIAL-PROCESSING PEPTIDASE SUBUNIT ALPHA"/>
    <property type="match status" value="1"/>
</dbReference>
<protein>
    <recommendedName>
        <fullName evidence="7">Peptidase M16</fullName>
    </recommendedName>
</protein>
<dbReference type="Proteomes" id="UP000179106">
    <property type="component" value="Unassembled WGS sequence"/>
</dbReference>
<dbReference type="PROSITE" id="PS00143">
    <property type="entry name" value="INSULINASE"/>
    <property type="match status" value="1"/>
</dbReference>
<gene>
    <name evidence="5" type="ORF">A3B25_02270</name>
</gene>
<feature type="domain" description="Peptidase M16 C-terminal" evidence="4">
    <location>
        <begin position="169"/>
        <end position="343"/>
    </location>
</feature>
<dbReference type="AlphaFoldDB" id="A0A1G2GTQ4"/>
<dbReference type="PANTHER" id="PTHR11851">
    <property type="entry name" value="METALLOPROTEASE"/>
    <property type="match status" value="1"/>
</dbReference>
<dbReference type="InterPro" id="IPR050361">
    <property type="entry name" value="MPP/UQCRC_Complex"/>
</dbReference>
<accession>A0A1G2GTQ4</accession>
<dbReference type="GO" id="GO:0046872">
    <property type="term" value="F:metal ion binding"/>
    <property type="evidence" value="ECO:0007669"/>
    <property type="project" value="InterPro"/>
</dbReference>
<sequence length="430" mass="48082">MAEFKKIALRNGLRVILIPRPQSLASNVLILVEAGSEYETKKINGLSHFLEHLMFKGTTKRPMPGMIAEELASLGAQSNAFTGEEFTGYWAKAESHKLPKILDIVSDLYLNPIFNPEEIEKERGVIIEEINMYEDTPARRVQELFTSLIYGDQPAGWDIAGQKEVIRKLAREDFVSYRNAHYVASKTLVVVAGNMNEKKTLAEIKNSFGGLERRPKAQKKKTVHKKQTTPEILLKFKESDQSHLVLGVKAFDIFDKRRYALQVLADVLGGGMSSRLFKRVREEMGAAYYVNSSADFYIDHGHFVVSAGVDHTKIQNVLKAALAELARLRDVPVPEKELQKSKDHLIGNLILGLETSDELASFYGGQEILAGSIVTPAQLIAKVRAVTASEIQALAKLLFKKEQLNLAIIGPYKDREVFKKVFKLSSGVLR</sequence>
<feature type="domain" description="Peptidase M16 N-terminal" evidence="3">
    <location>
        <begin position="14"/>
        <end position="160"/>
    </location>
</feature>
<reference evidence="5 6" key="1">
    <citation type="journal article" date="2016" name="Nat. Commun.">
        <title>Thousands of microbial genomes shed light on interconnected biogeochemical processes in an aquifer system.</title>
        <authorList>
            <person name="Anantharaman K."/>
            <person name="Brown C.T."/>
            <person name="Hug L.A."/>
            <person name="Sharon I."/>
            <person name="Castelle C.J."/>
            <person name="Probst A.J."/>
            <person name="Thomas B.C."/>
            <person name="Singh A."/>
            <person name="Wilkins M.J."/>
            <person name="Karaoz U."/>
            <person name="Brodie E.L."/>
            <person name="Williams K.H."/>
            <person name="Hubbard S.S."/>
            <person name="Banfield J.F."/>
        </authorList>
    </citation>
    <scope>NUCLEOTIDE SEQUENCE [LARGE SCALE GENOMIC DNA]</scope>
</reference>
<dbReference type="EMBL" id="MHNW01000016">
    <property type="protein sequence ID" value="OGZ53490.1"/>
    <property type="molecule type" value="Genomic_DNA"/>
</dbReference>
<evidence type="ECO:0000256" key="1">
    <source>
        <dbReference type="ARBA" id="ARBA00007261"/>
    </source>
</evidence>
<evidence type="ECO:0000256" key="2">
    <source>
        <dbReference type="RuleBase" id="RU004447"/>
    </source>
</evidence>
<organism evidence="5 6">
    <name type="scientific">Candidatus Ryanbacteria bacterium RIFCSPLOWO2_01_FULL_48_26</name>
    <dbReference type="NCBI Taxonomy" id="1802126"/>
    <lineage>
        <taxon>Bacteria</taxon>
        <taxon>Candidatus Ryaniibacteriota</taxon>
    </lineage>
</organism>
<dbReference type="SUPFAM" id="SSF63411">
    <property type="entry name" value="LuxS/MPP-like metallohydrolase"/>
    <property type="match status" value="2"/>
</dbReference>
<dbReference type="InterPro" id="IPR001431">
    <property type="entry name" value="Pept_M16_Zn_BS"/>
</dbReference>
<proteinExistence type="inferred from homology"/>
<name>A0A1G2GTQ4_9BACT</name>